<keyword evidence="2" id="KW-1185">Reference proteome</keyword>
<dbReference type="PATRIC" id="fig|1263870.3.peg.6654"/>
<comment type="caution">
    <text evidence="1">The sequence shown here is derived from an EMBL/GenBank/DDBJ whole genome shotgun (WGS) entry which is preliminary data.</text>
</comment>
<accession>M5TSW8</accession>
<dbReference type="AlphaFoldDB" id="M5TSW8"/>
<evidence type="ECO:0000313" key="2">
    <source>
        <dbReference type="Proteomes" id="UP000011885"/>
    </source>
</evidence>
<proteinExistence type="predicted"/>
<organism evidence="1 2">
    <name type="scientific">Rhodopirellula sallentina SM41</name>
    <dbReference type="NCBI Taxonomy" id="1263870"/>
    <lineage>
        <taxon>Bacteria</taxon>
        <taxon>Pseudomonadati</taxon>
        <taxon>Planctomycetota</taxon>
        <taxon>Planctomycetia</taxon>
        <taxon>Pirellulales</taxon>
        <taxon>Pirellulaceae</taxon>
        <taxon>Rhodopirellula</taxon>
    </lineage>
</organism>
<sequence length="42" mass="4358">MVGLRSCVKGVGSVGGEQHRGASLGEDGHRDVVYGRQVFTGV</sequence>
<name>M5TSW8_9BACT</name>
<gene>
    <name evidence="1" type="ORF">RSSM_06280</name>
</gene>
<dbReference type="Proteomes" id="UP000011885">
    <property type="component" value="Unassembled WGS sequence"/>
</dbReference>
<dbReference type="EMBL" id="ANOH01000441">
    <property type="protein sequence ID" value="EMI52287.1"/>
    <property type="molecule type" value="Genomic_DNA"/>
</dbReference>
<reference evidence="1 2" key="1">
    <citation type="journal article" date="2013" name="Mar. Genomics">
        <title>Expression of sulfatases in Rhodopirellula baltica and the diversity of sulfatases in the genus Rhodopirellula.</title>
        <authorList>
            <person name="Wegner C.E."/>
            <person name="Richter-Heitmann T."/>
            <person name="Klindworth A."/>
            <person name="Klockow C."/>
            <person name="Richter M."/>
            <person name="Achstetter T."/>
            <person name="Glockner F.O."/>
            <person name="Harder J."/>
        </authorList>
    </citation>
    <scope>NUCLEOTIDE SEQUENCE [LARGE SCALE GENOMIC DNA]</scope>
    <source>
        <strain evidence="1 2">SM41</strain>
    </source>
</reference>
<protein>
    <submittedName>
        <fullName evidence="1">Uncharacterized protein</fullName>
    </submittedName>
</protein>
<evidence type="ECO:0000313" key="1">
    <source>
        <dbReference type="EMBL" id="EMI52287.1"/>
    </source>
</evidence>